<protein>
    <submittedName>
        <fullName evidence="1">Uncharacterized protein</fullName>
    </submittedName>
</protein>
<gene>
    <name evidence="1" type="ORF">SAMN02745229_01158</name>
</gene>
<dbReference type="Proteomes" id="UP000184278">
    <property type="component" value="Unassembled WGS sequence"/>
</dbReference>
<organism evidence="1 2">
    <name type="scientific">Butyrivibrio fibrisolvens DSM 3071</name>
    <dbReference type="NCBI Taxonomy" id="1121131"/>
    <lineage>
        <taxon>Bacteria</taxon>
        <taxon>Bacillati</taxon>
        <taxon>Bacillota</taxon>
        <taxon>Clostridia</taxon>
        <taxon>Lachnospirales</taxon>
        <taxon>Lachnospiraceae</taxon>
        <taxon>Butyrivibrio</taxon>
    </lineage>
</organism>
<reference evidence="2" key="1">
    <citation type="submission" date="2016-11" db="EMBL/GenBank/DDBJ databases">
        <authorList>
            <person name="Varghese N."/>
            <person name="Submissions S."/>
        </authorList>
    </citation>
    <scope>NUCLEOTIDE SEQUENCE [LARGE SCALE GENOMIC DNA]</scope>
    <source>
        <strain evidence="2">DSM 3071</strain>
    </source>
</reference>
<name>A0A1M5WTA5_BUTFI</name>
<dbReference type="STRING" id="1121131.SAMN02745229_01158"/>
<dbReference type="AlphaFoldDB" id="A0A1M5WTA5"/>
<accession>A0A1M5WTA5</accession>
<evidence type="ECO:0000313" key="1">
    <source>
        <dbReference type="EMBL" id="SHH90678.1"/>
    </source>
</evidence>
<evidence type="ECO:0000313" key="2">
    <source>
        <dbReference type="Proteomes" id="UP000184278"/>
    </source>
</evidence>
<proteinExistence type="predicted"/>
<dbReference type="EMBL" id="FQXK01000008">
    <property type="protein sequence ID" value="SHH90678.1"/>
    <property type="molecule type" value="Genomic_DNA"/>
</dbReference>
<keyword evidence="2" id="KW-1185">Reference proteome</keyword>
<sequence length="104" mass="12510">MHLRKKNCIKNPDTLTNNSSEGWKVGFMIREELHDDDPLAHDLYAQGELLYDVTQIDNDFWKNHQDCHEYFITRIKEAFNMLENDSNAIEIRQEYIDAYQRFLK</sequence>